<gene>
    <name evidence="1" type="ORF">HNQ72_004632</name>
</gene>
<comment type="caution">
    <text evidence="1">The sequence shown here is derived from an EMBL/GenBank/DDBJ whole genome shotgun (WGS) entry which is preliminary data.</text>
</comment>
<proteinExistence type="predicted"/>
<evidence type="ECO:0000313" key="1">
    <source>
        <dbReference type="EMBL" id="MBB6164787.1"/>
    </source>
</evidence>
<organism evidence="1 2">
    <name type="scientific">Rhizobium wenxiniae</name>
    <dbReference type="NCBI Taxonomy" id="1737357"/>
    <lineage>
        <taxon>Bacteria</taxon>
        <taxon>Pseudomonadati</taxon>
        <taxon>Pseudomonadota</taxon>
        <taxon>Alphaproteobacteria</taxon>
        <taxon>Hyphomicrobiales</taxon>
        <taxon>Rhizobiaceae</taxon>
        <taxon>Rhizobium/Agrobacterium group</taxon>
        <taxon>Rhizobium</taxon>
    </lineage>
</organism>
<accession>A0A7X0D1T6</accession>
<dbReference type="AlphaFoldDB" id="A0A7X0D1T6"/>
<dbReference type="RefSeq" id="WP_183995523.1">
    <property type="nucleotide sequence ID" value="NZ_BMHW01000005.1"/>
</dbReference>
<protein>
    <submittedName>
        <fullName evidence="1">Uncharacterized protein</fullName>
    </submittedName>
</protein>
<dbReference type="EMBL" id="JACHEG010000006">
    <property type="protein sequence ID" value="MBB6164787.1"/>
    <property type="molecule type" value="Genomic_DNA"/>
</dbReference>
<sequence length="63" mass="7221">MQVGTSLAYDTAWVELPDETRPYPEFDQELADAEADYWDTVWGTGGECGPIEDEHDDRQERRG</sequence>
<name>A0A7X0D1T6_9HYPH</name>
<evidence type="ECO:0000313" key="2">
    <source>
        <dbReference type="Proteomes" id="UP000547879"/>
    </source>
</evidence>
<reference evidence="1 2" key="1">
    <citation type="submission" date="2020-08" db="EMBL/GenBank/DDBJ databases">
        <title>Genomic Encyclopedia of Type Strains, Phase IV (KMG-IV): sequencing the most valuable type-strain genomes for metagenomic binning, comparative biology and taxonomic classification.</title>
        <authorList>
            <person name="Goeker M."/>
        </authorList>
    </citation>
    <scope>NUCLEOTIDE SEQUENCE [LARGE SCALE GENOMIC DNA]</scope>
    <source>
        <strain evidence="1 2">DSM 100734</strain>
    </source>
</reference>
<dbReference type="Proteomes" id="UP000547879">
    <property type="component" value="Unassembled WGS sequence"/>
</dbReference>
<keyword evidence="2" id="KW-1185">Reference proteome</keyword>